<keyword evidence="4" id="KW-1185">Reference proteome</keyword>
<dbReference type="EMBL" id="NJHN03000039">
    <property type="protein sequence ID" value="KAH9421564.1"/>
    <property type="molecule type" value="Genomic_DNA"/>
</dbReference>
<evidence type="ECO:0000256" key="2">
    <source>
        <dbReference type="SAM" id="MobiDB-lite"/>
    </source>
</evidence>
<feature type="compositionally biased region" description="Low complexity" evidence="2">
    <location>
        <begin position="337"/>
        <end position="348"/>
    </location>
</feature>
<reference evidence="3 4" key="2">
    <citation type="journal article" date="2022" name="Mol. Biol. Evol.">
        <title>Comparative Genomics Reveals Insights into the Divergent Evolution of Astigmatic Mites and Household Pest Adaptations.</title>
        <authorList>
            <person name="Xiong Q."/>
            <person name="Wan A.T."/>
            <person name="Liu X."/>
            <person name="Fung C.S."/>
            <person name="Xiao X."/>
            <person name="Malainual N."/>
            <person name="Hou J."/>
            <person name="Wang L."/>
            <person name="Wang M."/>
            <person name="Yang K.Y."/>
            <person name="Cui Y."/>
            <person name="Leung E.L."/>
            <person name="Nong W."/>
            <person name="Shin S.K."/>
            <person name="Au S.W."/>
            <person name="Jeong K.Y."/>
            <person name="Chew F.T."/>
            <person name="Hui J.H."/>
            <person name="Leung T.F."/>
            <person name="Tungtrongchitr A."/>
            <person name="Zhong N."/>
            <person name="Liu Z."/>
            <person name="Tsui S.K."/>
        </authorList>
    </citation>
    <scope>NUCLEOTIDE SEQUENCE [LARGE SCALE GENOMIC DNA]</scope>
    <source>
        <strain evidence="3">Derp</strain>
    </source>
</reference>
<name>A0ABQ8JG14_DERPT</name>
<evidence type="ECO:0000313" key="4">
    <source>
        <dbReference type="Proteomes" id="UP000887458"/>
    </source>
</evidence>
<dbReference type="Proteomes" id="UP000887458">
    <property type="component" value="Unassembled WGS sequence"/>
</dbReference>
<reference evidence="3 4" key="1">
    <citation type="journal article" date="2018" name="J. Allergy Clin. Immunol.">
        <title>High-quality assembly of Dermatophagoides pteronyssinus genome and transcriptome reveals a wide range of novel allergens.</title>
        <authorList>
            <person name="Liu X.Y."/>
            <person name="Yang K.Y."/>
            <person name="Wang M.Q."/>
            <person name="Kwok J.S."/>
            <person name="Zeng X."/>
            <person name="Yang Z."/>
            <person name="Xiao X.J."/>
            <person name="Lau C.P."/>
            <person name="Li Y."/>
            <person name="Huang Z.M."/>
            <person name="Ba J.G."/>
            <person name="Yim A.K."/>
            <person name="Ouyang C.Y."/>
            <person name="Ngai S.M."/>
            <person name="Chan T.F."/>
            <person name="Leung E.L."/>
            <person name="Liu L."/>
            <person name="Liu Z.G."/>
            <person name="Tsui S.K."/>
        </authorList>
    </citation>
    <scope>NUCLEOTIDE SEQUENCE [LARGE SCALE GENOMIC DNA]</scope>
    <source>
        <strain evidence="3">Derp</strain>
    </source>
</reference>
<organism evidence="3 4">
    <name type="scientific">Dermatophagoides pteronyssinus</name>
    <name type="common">European house dust mite</name>
    <dbReference type="NCBI Taxonomy" id="6956"/>
    <lineage>
        <taxon>Eukaryota</taxon>
        <taxon>Metazoa</taxon>
        <taxon>Ecdysozoa</taxon>
        <taxon>Arthropoda</taxon>
        <taxon>Chelicerata</taxon>
        <taxon>Arachnida</taxon>
        <taxon>Acari</taxon>
        <taxon>Acariformes</taxon>
        <taxon>Sarcoptiformes</taxon>
        <taxon>Astigmata</taxon>
        <taxon>Psoroptidia</taxon>
        <taxon>Analgoidea</taxon>
        <taxon>Pyroglyphidae</taxon>
        <taxon>Dermatophagoidinae</taxon>
        <taxon>Dermatophagoides</taxon>
    </lineage>
</organism>
<feature type="coiled-coil region" evidence="1">
    <location>
        <begin position="8"/>
        <end position="42"/>
    </location>
</feature>
<gene>
    <name evidence="3" type="ORF">DERP_008965</name>
</gene>
<keyword evidence="1" id="KW-0175">Coiled coil</keyword>
<comment type="caution">
    <text evidence="3">The sequence shown here is derived from an EMBL/GenBank/DDBJ whole genome shotgun (WGS) entry which is preliminary data.</text>
</comment>
<protein>
    <submittedName>
        <fullName evidence="3">Uncharacterized protein</fullName>
    </submittedName>
</protein>
<accession>A0ABQ8JG14</accession>
<feature type="region of interest" description="Disordered" evidence="2">
    <location>
        <begin position="337"/>
        <end position="358"/>
    </location>
</feature>
<proteinExistence type="predicted"/>
<sequence>MTYDVDKRKELQNEMDQLFFLFQRIKNNNDNVEETIRNNVQEMAQKIIMKIDVPINFDPQQLLDSMLLCSEEDNNNIDDSLMLKIRIRDHFVNLMMKQFDDCQFDNQTFINQYVLLYFPLPLNKRQSYLCSYVISIAMWLEHSKLLNSMANYVLESETIIFPKQPMSKNLAKISPKFCAALISRGHFQRDQTGKDYLTDWLKTLANENITDVNWNSFQLNHSIRFSLHEKPNDSELHLAILKLIEQKKCHEFTNHFIIDLATNLTNQISDINIANNKTNNEPLKIRDALLDRFIMILAMAMNSSLCSQSNQLKKRLIDRFHYYPLLVQLLSDSTTTTENNNTKLMDNNNNDDDKKTME</sequence>
<evidence type="ECO:0000313" key="3">
    <source>
        <dbReference type="EMBL" id="KAH9421564.1"/>
    </source>
</evidence>
<evidence type="ECO:0000256" key="1">
    <source>
        <dbReference type="SAM" id="Coils"/>
    </source>
</evidence>